<dbReference type="PROSITE" id="PS50883">
    <property type="entry name" value="EAL"/>
    <property type="match status" value="1"/>
</dbReference>
<dbReference type="SUPFAM" id="SSF141868">
    <property type="entry name" value="EAL domain-like"/>
    <property type="match status" value="1"/>
</dbReference>
<reference evidence="2 3" key="1">
    <citation type="submission" date="2013-08" db="EMBL/GenBank/DDBJ databases">
        <title>Genomic analysis of Lysobacter defluvii.</title>
        <authorList>
            <person name="Wang Q."/>
            <person name="Wang G."/>
        </authorList>
    </citation>
    <scope>NUCLEOTIDE SEQUENCE [LARGE SCALE GENOMIC DNA]</scope>
    <source>
        <strain evidence="2 3">IMMIB APB-9</strain>
    </source>
</reference>
<dbReference type="PANTHER" id="PTHR33121">
    <property type="entry name" value="CYCLIC DI-GMP PHOSPHODIESTERASE PDEF"/>
    <property type="match status" value="1"/>
</dbReference>
<dbReference type="Gene3D" id="3.20.20.450">
    <property type="entry name" value="EAL domain"/>
    <property type="match status" value="1"/>
</dbReference>
<keyword evidence="3" id="KW-1185">Reference proteome</keyword>
<dbReference type="AlphaFoldDB" id="A0A0A0MB07"/>
<dbReference type="CDD" id="cd01948">
    <property type="entry name" value="EAL"/>
    <property type="match status" value="1"/>
</dbReference>
<dbReference type="eggNOG" id="COG5001">
    <property type="taxonomic scope" value="Bacteria"/>
</dbReference>
<dbReference type="InterPro" id="IPR001633">
    <property type="entry name" value="EAL_dom"/>
</dbReference>
<dbReference type="Proteomes" id="UP000030003">
    <property type="component" value="Unassembled WGS sequence"/>
</dbReference>
<dbReference type="PANTHER" id="PTHR33121:SF70">
    <property type="entry name" value="SIGNALING PROTEIN YKOW"/>
    <property type="match status" value="1"/>
</dbReference>
<name>A0A0A0MB07_9GAMM</name>
<dbReference type="STRING" id="1385515.GCA_000423325_01018"/>
<gene>
    <name evidence="2" type="ORF">N791_02370</name>
</gene>
<dbReference type="EMBL" id="AVBH01000006">
    <property type="protein sequence ID" value="KGO99704.1"/>
    <property type="molecule type" value="Genomic_DNA"/>
</dbReference>
<organism evidence="2 3">
    <name type="scientific">Lysobacter defluvii IMMIB APB-9 = DSM 18482</name>
    <dbReference type="NCBI Taxonomy" id="1385515"/>
    <lineage>
        <taxon>Bacteria</taxon>
        <taxon>Pseudomonadati</taxon>
        <taxon>Pseudomonadota</taxon>
        <taxon>Gammaproteobacteria</taxon>
        <taxon>Lysobacterales</taxon>
        <taxon>Lysobacteraceae</taxon>
        <taxon>Novilysobacter</taxon>
    </lineage>
</organism>
<feature type="domain" description="EAL" evidence="1">
    <location>
        <begin position="1"/>
        <end position="83"/>
    </location>
</feature>
<proteinExistence type="predicted"/>
<dbReference type="GO" id="GO:0071111">
    <property type="term" value="F:cyclic-guanylate-specific phosphodiesterase activity"/>
    <property type="evidence" value="ECO:0007669"/>
    <property type="project" value="InterPro"/>
</dbReference>
<comment type="caution">
    <text evidence="2">The sequence shown here is derived from an EMBL/GenBank/DDBJ whole genome shotgun (WGS) entry which is preliminary data.</text>
</comment>
<dbReference type="Pfam" id="PF00563">
    <property type="entry name" value="EAL"/>
    <property type="match status" value="1"/>
</dbReference>
<evidence type="ECO:0000313" key="2">
    <source>
        <dbReference type="EMBL" id="KGO99704.1"/>
    </source>
</evidence>
<evidence type="ECO:0000259" key="1">
    <source>
        <dbReference type="PROSITE" id="PS50883"/>
    </source>
</evidence>
<dbReference type="InterPro" id="IPR050706">
    <property type="entry name" value="Cyclic-di-GMP_PDE-like"/>
</dbReference>
<accession>A0A0A0MB07</accession>
<protein>
    <submittedName>
        <fullName evidence="2">Diguanylate phosphodiesterase</fullName>
    </submittedName>
</protein>
<evidence type="ECO:0000313" key="3">
    <source>
        <dbReference type="Proteomes" id="UP000030003"/>
    </source>
</evidence>
<dbReference type="InterPro" id="IPR035919">
    <property type="entry name" value="EAL_sf"/>
</dbReference>
<sequence length="83" mass="8593">MECLKIDQSFVAGLIGPNRHESIAVVRAIQALAGTLGIHTVGEGVETPEQLEALLELGCGYGQGYLLGRPAEAMASRADAVSA</sequence>